<dbReference type="EMBL" id="JANPWB010000016">
    <property type="protein sequence ID" value="KAJ1080919.1"/>
    <property type="molecule type" value="Genomic_DNA"/>
</dbReference>
<dbReference type="InterPro" id="IPR012677">
    <property type="entry name" value="Nucleotide-bd_a/b_plait_sf"/>
</dbReference>
<keyword evidence="3" id="KW-1185">Reference proteome</keyword>
<dbReference type="SUPFAM" id="SSF54928">
    <property type="entry name" value="RNA-binding domain, RBD"/>
    <property type="match status" value="1"/>
</dbReference>
<protein>
    <recommendedName>
        <fullName evidence="1">RRM domain-containing protein</fullName>
    </recommendedName>
</protein>
<feature type="non-terminal residue" evidence="2">
    <location>
        <position position="75"/>
    </location>
</feature>
<gene>
    <name evidence="2" type="ORF">NDU88_001107</name>
</gene>
<evidence type="ECO:0000313" key="2">
    <source>
        <dbReference type="EMBL" id="KAJ1080919.1"/>
    </source>
</evidence>
<sequence length="75" mass="8688">VSYLMETSKMSVTHDHEFIKQTKDKKYDSQKGSISFDRSCQVYVGNLSSDVTEEQIVDLFKDFNPLHVKKCQHGM</sequence>
<reference evidence="2" key="1">
    <citation type="journal article" date="2022" name="bioRxiv">
        <title>Sequencing and chromosome-scale assembly of the giantPleurodeles waltlgenome.</title>
        <authorList>
            <person name="Brown T."/>
            <person name="Elewa A."/>
            <person name="Iarovenko S."/>
            <person name="Subramanian E."/>
            <person name="Araus A.J."/>
            <person name="Petzold A."/>
            <person name="Susuki M."/>
            <person name="Suzuki K.-i.T."/>
            <person name="Hayashi T."/>
            <person name="Toyoda A."/>
            <person name="Oliveira C."/>
            <person name="Osipova E."/>
            <person name="Leigh N.D."/>
            <person name="Simon A."/>
            <person name="Yun M.H."/>
        </authorList>
    </citation>
    <scope>NUCLEOTIDE SEQUENCE</scope>
    <source>
        <strain evidence="2">20211129_DDA</strain>
        <tissue evidence="2">Liver</tissue>
    </source>
</reference>
<dbReference type="InterPro" id="IPR035979">
    <property type="entry name" value="RBD_domain_sf"/>
</dbReference>
<dbReference type="Pfam" id="PF00076">
    <property type="entry name" value="RRM_1"/>
    <property type="match status" value="1"/>
</dbReference>
<name>A0AAV7KR65_PLEWA</name>
<accession>A0AAV7KR65</accession>
<dbReference type="Proteomes" id="UP001066276">
    <property type="component" value="Chromosome 12"/>
</dbReference>
<dbReference type="GO" id="GO:0003723">
    <property type="term" value="F:RNA binding"/>
    <property type="evidence" value="ECO:0007669"/>
    <property type="project" value="InterPro"/>
</dbReference>
<feature type="domain" description="RRM" evidence="1">
    <location>
        <begin position="42"/>
        <end position="66"/>
    </location>
</feature>
<comment type="caution">
    <text evidence="2">The sequence shown here is derived from an EMBL/GenBank/DDBJ whole genome shotgun (WGS) entry which is preliminary data.</text>
</comment>
<feature type="non-terminal residue" evidence="2">
    <location>
        <position position="1"/>
    </location>
</feature>
<evidence type="ECO:0000313" key="3">
    <source>
        <dbReference type="Proteomes" id="UP001066276"/>
    </source>
</evidence>
<dbReference type="Gene3D" id="3.30.70.330">
    <property type="match status" value="1"/>
</dbReference>
<organism evidence="2 3">
    <name type="scientific">Pleurodeles waltl</name>
    <name type="common">Iberian ribbed newt</name>
    <dbReference type="NCBI Taxonomy" id="8319"/>
    <lineage>
        <taxon>Eukaryota</taxon>
        <taxon>Metazoa</taxon>
        <taxon>Chordata</taxon>
        <taxon>Craniata</taxon>
        <taxon>Vertebrata</taxon>
        <taxon>Euteleostomi</taxon>
        <taxon>Amphibia</taxon>
        <taxon>Batrachia</taxon>
        <taxon>Caudata</taxon>
        <taxon>Salamandroidea</taxon>
        <taxon>Salamandridae</taxon>
        <taxon>Pleurodelinae</taxon>
        <taxon>Pleurodeles</taxon>
    </lineage>
</organism>
<dbReference type="InterPro" id="IPR000504">
    <property type="entry name" value="RRM_dom"/>
</dbReference>
<proteinExistence type="predicted"/>
<dbReference type="AlphaFoldDB" id="A0AAV7KR65"/>
<evidence type="ECO:0000259" key="1">
    <source>
        <dbReference type="Pfam" id="PF00076"/>
    </source>
</evidence>